<keyword evidence="1" id="KW-0812">Transmembrane</keyword>
<evidence type="ECO:0000313" key="3">
    <source>
        <dbReference type="Proteomes" id="UP000199544"/>
    </source>
</evidence>
<protein>
    <recommendedName>
        <fullName evidence="4">YitT family protein</fullName>
    </recommendedName>
</protein>
<evidence type="ECO:0000256" key="1">
    <source>
        <dbReference type="SAM" id="Phobius"/>
    </source>
</evidence>
<organism evidence="2 3">
    <name type="scientific">Fictibacillus solisalsi</name>
    <dbReference type="NCBI Taxonomy" id="459525"/>
    <lineage>
        <taxon>Bacteria</taxon>
        <taxon>Bacillati</taxon>
        <taxon>Bacillota</taxon>
        <taxon>Bacilli</taxon>
        <taxon>Bacillales</taxon>
        <taxon>Fictibacillaceae</taxon>
        <taxon>Fictibacillus</taxon>
    </lineage>
</organism>
<name>A0A1G9TSU0_9BACL</name>
<dbReference type="AlphaFoldDB" id="A0A1G9TSU0"/>
<keyword evidence="1" id="KW-0472">Membrane</keyword>
<evidence type="ECO:0000313" key="2">
    <source>
        <dbReference type="EMBL" id="SDM50618.1"/>
    </source>
</evidence>
<feature type="transmembrane region" description="Helical" evidence="1">
    <location>
        <begin position="172"/>
        <end position="192"/>
    </location>
</feature>
<dbReference type="EMBL" id="FNHW01000001">
    <property type="protein sequence ID" value="SDM50618.1"/>
    <property type="molecule type" value="Genomic_DNA"/>
</dbReference>
<feature type="transmembrane region" description="Helical" evidence="1">
    <location>
        <begin position="73"/>
        <end position="91"/>
    </location>
</feature>
<evidence type="ECO:0008006" key="4">
    <source>
        <dbReference type="Google" id="ProtNLM"/>
    </source>
</evidence>
<feature type="transmembrane region" description="Helical" evidence="1">
    <location>
        <begin position="35"/>
        <end position="61"/>
    </location>
</feature>
<keyword evidence="3" id="KW-1185">Reference proteome</keyword>
<feature type="transmembrane region" description="Helical" evidence="1">
    <location>
        <begin position="103"/>
        <end position="124"/>
    </location>
</feature>
<gene>
    <name evidence="2" type="ORF">SAMN04488137_0469</name>
</gene>
<dbReference type="Pfam" id="PF19700">
    <property type="entry name" value="DUF6198"/>
    <property type="match status" value="1"/>
</dbReference>
<sequence>MTFKGFIFYFIGILILTLGITLSIISNLGTSPYDAFLVGLFRTIGLTVGSWEIIIALGMMGLNGVLLRQRPEFLALGTAVITGAGIDAWYFSLRSWLMTDAVVFQLLLLVLGMLLIGIGTALYLQGNIAPIPLDRLMLILQEKLSLTLSTSRLLISMIVLSFAYFLHGPIGLGTLLAALCNGFILSLFMPYAQRLYRDRNRGF</sequence>
<accession>A0A1G9TSU0</accession>
<dbReference type="OrthoDB" id="1902994at2"/>
<feature type="transmembrane region" description="Helical" evidence="1">
    <location>
        <begin position="144"/>
        <end position="166"/>
    </location>
</feature>
<reference evidence="3" key="1">
    <citation type="submission" date="2016-10" db="EMBL/GenBank/DDBJ databases">
        <authorList>
            <person name="Varghese N."/>
            <person name="Submissions S."/>
        </authorList>
    </citation>
    <scope>NUCLEOTIDE SEQUENCE [LARGE SCALE GENOMIC DNA]</scope>
    <source>
        <strain evidence="3">CGMCC 1.6854</strain>
    </source>
</reference>
<dbReference type="Proteomes" id="UP000199544">
    <property type="component" value="Unassembled WGS sequence"/>
</dbReference>
<dbReference type="STRING" id="459525.SAMN04488137_0469"/>
<feature type="transmembrane region" description="Helical" evidence="1">
    <location>
        <begin position="7"/>
        <end position="29"/>
    </location>
</feature>
<dbReference type="PANTHER" id="PTHR40078:SF1">
    <property type="entry name" value="INTEGRAL MEMBRANE PROTEIN"/>
    <property type="match status" value="1"/>
</dbReference>
<dbReference type="InterPro" id="IPR038750">
    <property type="entry name" value="YczE/YyaS-like"/>
</dbReference>
<dbReference type="PANTHER" id="PTHR40078">
    <property type="entry name" value="INTEGRAL MEMBRANE PROTEIN-RELATED"/>
    <property type="match status" value="1"/>
</dbReference>
<keyword evidence="1" id="KW-1133">Transmembrane helix</keyword>
<proteinExistence type="predicted"/>
<dbReference type="RefSeq" id="WP_090232252.1">
    <property type="nucleotide sequence ID" value="NZ_FNHW01000001.1"/>
</dbReference>